<dbReference type="AlphaFoldDB" id="A0A4Q9MDK8"/>
<dbReference type="OrthoDB" id="10666525at2759"/>
<proteinExistence type="predicted"/>
<accession>A0A4Q9MDK8</accession>
<gene>
    <name evidence="2" type="ORF">BD311DRAFT_781403</name>
</gene>
<protein>
    <submittedName>
        <fullName evidence="2">Uncharacterized protein</fullName>
    </submittedName>
</protein>
<evidence type="ECO:0000313" key="2">
    <source>
        <dbReference type="EMBL" id="TBU23896.1"/>
    </source>
</evidence>
<reference evidence="2" key="1">
    <citation type="submission" date="2019-01" db="EMBL/GenBank/DDBJ databases">
        <title>Draft genome sequences of three monokaryotic isolates of the white-rot basidiomycete fungus Dichomitus squalens.</title>
        <authorList>
            <consortium name="DOE Joint Genome Institute"/>
            <person name="Lopez S.C."/>
            <person name="Andreopoulos B."/>
            <person name="Pangilinan J."/>
            <person name="Lipzen A."/>
            <person name="Riley R."/>
            <person name="Ahrendt S."/>
            <person name="Ng V."/>
            <person name="Barry K."/>
            <person name="Daum C."/>
            <person name="Grigoriev I.V."/>
            <person name="Hilden K.S."/>
            <person name="Makela M.R."/>
            <person name="de Vries R.P."/>
        </authorList>
    </citation>
    <scope>NUCLEOTIDE SEQUENCE [LARGE SCALE GENOMIC DNA]</scope>
    <source>
        <strain evidence="2">OM18370.1</strain>
    </source>
</reference>
<feature type="region of interest" description="Disordered" evidence="1">
    <location>
        <begin position="1"/>
        <end position="30"/>
    </location>
</feature>
<evidence type="ECO:0000256" key="1">
    <source>
        <dbReference type="SAM" id="MobiDB-lite"/>
    </source>
</evidence>
<name>A0A4Q9MDK8_9APHY</name>
<dbReference type="Proteomes" id="UP000292957">
    <property type="component" value="Unassembled WGS sequence"/>
</dbReference>
<sequence length="285" mass="30703">MDNYEHPTTKQLRFASEPEVHEYTPPTSPRSALAALGQTHTNNAYVPASNFVTIEILINVVPSTQLIPTNPVFGHGHPYVAQPPGYMFVASNGDPMTSMAGMPIGTSRNTYAGVEQGALVGTGGNTYAGTAQALPTPAIHSVLEHFPLKWDVRTTQGPRGLPVQLSSQHALGPGMSSCILRFSAPRRREFRKTVWGTQALTVGDVLKAIHEALYEPLHPGDNGVLTAALAAREHRTLRRDADQLYMVDLYPVAGGSPPELCFLGLRWSSSGRELVVHLGPAARVV</sequence>
<dbReference type="EMBL" id="ML143492">
    <property type="protein sequence ID" value="TBU23896.1"/>
    <property type="molecule type" value="Genomic_DNA"/>
</dbReference>
<organism evidence="2">
    <name type="scientific">Dichomitus squalens</name>
    <dbReference type="NCBI Taxonomy" id="114155"/>
    <lineage>
        <taxon>Eukaryota</taxon>
        <taxon>Fungi</taxon>
        <taxon>Dikarya</taxon>
        <taxon>Basidiomycota</taxon>
        <taxon>Agaricomycotina</taxon>
        <taxon>Agaricomycetes</taxon>
        <taxon>Polyporales</taxon>
        <taxon>Polyporaceae</taxon>
        <taxon>Dichomitus</taxon>
    </lineage>
</organism>